<evidence type="ECO:0000259" key="6">
    <source>
        <dbReference type="PROSITE" id="PS51519"/>
    </source>
</evidence>
<dbReference type="InterPro" id="IPR034891">
    <property type="entry name" value="PB1_NLP"/>
</dbReference>
<dbReference type="GO" id="GO:0003677">
    <property type="term" value="F:DNA binding"/>
    <property type="evidence" value="ECO:0007669"/>
    <property type="project" value="UniProtKB-KW"/>
</dbReference>
<dbReference type="Pfam" id="PF22922">
    <property type="entry name" value="GAF_NLP"/>
    <property type="match status" value="1"/>
</dbReference>
<feature type="compositionally biased region" description="Basic and acidic residues" evidence="5">
    <location>
        <begin position="495"/>
        <end position="519"/>
    </location>
</feature>
<dbReference type="SUPFAM" id="SSF54277">
    <property type="entry name" value="CAD &amp; PB1 domains"/>
    <property type="match status" value="1"/>
</dbReference>
<dbReference type="PROSITE" id="PS51745">
    <property type="entry name" value="PB1"/>
    <property type="match status" value="1"/>
</dbReference>
<evidence type="ECO:0000313" key="8">
    <source>
        <dbReference type="EMBL" id="KAG2655853.1"/>
    </source>
</evidence>
<evidence type="ECO:0000256" key="1">
    <source>
        <dbReference type="ARBA" id="ARBA00023015"/>
    </source>
</evidence>
<dbReference type="OrthoDB" id="6270329at2759"/>
<feature type="domain" description="PB1" evidence="7">
    <location>
        <begin position="660"/>
        <end position="753"/>
    </location>
</feature>
<dbReference type="Gene3D" id="3.10.20.90">
    <property type="entry name" value="Phosphatidylinositol 3-kinase Catalytic Subunit, Chain A, domain 1"/>
    <property type="match status" value="1"/>
</dbReference>
<proteinExistence type="predicted"/>
<dbReference type="Pfam" id="PF00564">
    <property type="entry name" value="PB1"/>
    <property type="match status" value="1"/>
</dbReference>
<keyword evidence="3" id="KW-0804">Transcription</keyword>
<evidence type="ECO:0000256" key="2">
    <source>
        <dbReference type="ARBA" id="ARBA00023125"/>
    </source>
</evidence>
<reference evidence="8" key="1">
    <citation type="submission" date="2020-05" db="EMBL/GenBank/DDBJ databases">
        <title>WGS assembly of Panicum virgatum.</title>
        <authorList>
            <person name="Lovell J.T."/>
            <person name="Jenkins J."/>
            <person name="Shu S."/>
            <person name="Juenger T.E."/>
            <person name="Schmutz J."/>
        </authorList>
    </citation>
    <scope>NUCLEOTIDE SEQUENCE</scope>
    <source>
        <strain evidence="8">AP13</strain>
    </source>
</reference>
<dbReference type="InterPro" id="IPR003035">
    <property type="entry name" value="RWP-RK_dom"/>
</dbReference>
<dbReference type="GO" id="GO:0003700">
    <property type="term" value="F:DNA-binding transcription factor activity"/>
    <property type="evidence" value="ECO:0007669"/>
    <property type="project" value="InterPro"/>
</dbReference>
<feature type="compositionally biased region" description="Gly residues" evidence="5">
    <location>
        <begin position="49"/>
        <end position="58"/>
    </location>
</feature>
<dbReference type="CDD" id="cd06407">
    <property type="entry name" value="PB1_NLP"/>
    <property type="match status" value="1"/>
</dbReference>
<dbReference type="PANTHER" id="PTHR32002:SF74">
    <property type="entry name" value="OS02G0136000 PROTEIN"/>
    <property type="match status" value="1"/>
</dbReference>
<dbReference type="EMBL" id="CM029037">
    <property type="protein sequence ID" value="KAG2655853.1"/>
    <property type="molecule type" value="Genomic_DNA"/>
</dbReference>
<keyword evidence="4" id="KW-0539">Nucleus</keyword>
<dbReference type="SMART" id="SM00666">
    <property type="entry name" value="PB1"/>
    <property type="match status" value="1"/>
</dbReference>
<protein>
    <submittedName>
        <fullName evidence="8">Uncharacterized protein</fullName>
    </submittedName>
</protein>
<evidence type="ECO:0000256" key="5">
    <source>
        <dbReference type="SAM" id="MobiDB-lite"/>
    </source>
</evidence>
<feature type="domain" description="RWP-RK" evidence="6">
    <location>
        <begin position="511"/>
        <end position="596"/>
    </location>
</feature>
<dbReference type="InterPro" id="IPR053793">
    <property type="entry name" value="PB1-like"/>
</dbReference>
<dbReference type="InterPro" id="IPR045012">
    <property type="entry name" value="NLP"/>
</dbReference>
<comment type="caution">
    <text evidence="8">The sequence shown here is derived from an EMBL/GenBank/DDBJ whole genome shotgun (WGS) entry which is preliminary data.</text>
</comment>
<keyword evidence="2" id="KW-0238">DNA-binding</keyword>
<dbReference type="AlphaFoldDB" id="A0A8T0XEW9"/>
<organism evidence="8 9">
    <name type="scientific">Panicum virgatum</name>
    <name type="common">Blackwell switchgrass</name>
    <dbReference type="NCBI Taxonomy" id="38727"/>
    <lineage>
        <taxon>Eukaryota</taxon>
        <taxon>Viridiplantae</taxon>
        <taxon>Streptophyta</taxon>
        <taxon>Embryophyta</taxon>
        <taxon>Tracheophyta</taxon>
        <taxon>Spermatophyta</taxon>
        <taxon>Magnoliopsida</taxon>
        <taxon>Liliopsida</taxon>
        <taxon>Poales</taxon>
        <taxon>Poaceae</taxon>
        <taxon>PACMAD clade</taxon>
        <taxon>Panicoideae</taxon>
        <taxon>Panicodae</taxon>
        <taxon>Paniceae</taxon>
        <taxon>Panicinae</taxon>
        <taxon>Panicum</taxon>
        <taxon>Panicum sect. Hiantes</taxon>
    </lineage>
</organism>
<evidence type="ECO:0000256" key="3">
    <source>
        <dbReference type="ARBA" id="ARBA00023163"/>
    </source>
</evidence>
<dbReference type="Proteomes" id="UP000823388">
    <property type="component" value="Chromosome 1K"/>
</dbReference>
<evidence type="ECO:0000259" key="7">
    <source>
        <dbReference type="PROSITE" id="PS51745"/>
    </source>
</evidence>
<evidence type="ECO:0000313" key="9">
    <source>
        <dbReference type="Proteomes" id="UP000823388"/>
    </source>
</evidence>
<feature type="region of interest" description="Disordered" evidence="5">
    <location>
        <begin position="33"/>
        <end position="69"/>
    </location>
</feature>
<gene>
    <name evidence="8" type="ORF">PVAP13_1KG040700</name>
</gene>
<sequence length="765" mass="80528">MRCGGDRPGMVVEMEANMDGVIQWFDLRLDRDGGGRGSDASGSDRSRSGGAGGGGGGTEGKEEVGGGGGAVKERIARALRIYKEAAAGDGGGALVQVWAPARDGGRRVLATRGQPFVLAPPQCHRLFQYRTVSLTHAFPVGGAGVPGERGLPGRVFDAGAPEWTPNVQYYGTGEYARISYALIYDIQAALALPILDPGTGSCVAVVELVTSSPRLRFAAEVDKLSKALQAVALRGAGICRPAAEVSDDDEAAQLAMSEVSDILTTVGEAHRLPLAQAWVRCKRCNTSTEHAATLTAAGTPFYLAGDADQILIGFREACVEHHLRPGRGGLVEEAAAARGPRFCADVTKYSMDAYPLAHHARFCGLAGCLAVCVQLRRGDDDDDASMDDGSREQCVLEFFLPTDCRDGAAQKAAADAVAATITELFGDGHLKAITISGLQDLAFEIVADGECVLRHDGVVMADAPELELNDHGEDERDSDEEGLHLATAVGAADIEAPKMNDGDENGDKDPRSQIVEEKKKAKRKGEKTVSLEVLHRYFSGSLKDAARSLGVCPTTMKRICRQHDISRWPFRKIAKANRSLDKIKRVFESVPGSTNPMTASTAAAAVSHQAPAAATARGGPALPCLSSALRVTSSQGSCQAPPPPRDAALRTPLRGVDAGVVTVKASYRGDIVRFRVPSSAGVATVKGEVAKRLGLEASEFDVKYLDDDNEWVLLSCDADFQECLEVVPAVSGAAASSGSALAQPVVRLMVQEAPENHGSSCGSSE</sequence>
<keyword evidence="1" id="KW-0805">Transcription regulation</keyword>
<evidence type="ECO:0000256" key="4">
    <source>
        <dbReference type="ARBA" id="ARBA00023242"/>
    </source>
</evidence>
<accession>A0A8T0XEW9</accession>
<name>A0A8T0XEW9_PANVG</name>
<dbReference type="Pfam" id="PF02042">
    <property type="entry name" value="RWP-RK"/>
    <property type="match status" value="1"/>
</dbReference>
<feature type="region of interest" description="Disordered" evidence="5">
    <location>
        <begin position="494"/>
        <end position="526"/>
    </location>
</feature>
<dbReference type="InterPro" id="IPR000270">
    <property type="entry name" value="PB1_dom"/>
</dbReference>
<dbReference type="InterPro" id="IPR055081">
    <property type="entry name" value="NLP1-9_GAF"/>
</dbReference>
<dbReference type="PROSITE" id="PS51519">
    <property type="entry name" value="RWP_RK"/>
    <property type="match status" value="1"/>
</dbReference>
<dbReference type="PANTHER" id="PTHR32002">
    <property type="entry name" value="PROTEIN NLP8"/>
    <property type="match status" value="1"/>
</dbReference>
<keyword evidence="9" id="KW-1185">Reference proteome</keyword>